<feature type="compositionally biased region" description="Low complexity" evidence="1">
    <location>
        <begin position="393"/>
        <end position="407"/>
    </location>
</feature>
<reference evidence="2" key="1">
    <citation type="submission" date="2016-04" db="EMBL/GenBank/DDBJ databases">
        <authorList>
            <person name="Nguyen H.D."/>
            <person name="Samba Siva P."/>
            <person name="Cullis J."/>
            <person name="Levesque C.A."/>
            <person name="Hambleton S."/>
        </authorList>
    </citation>
    <scope>NUCLEOTIDE SEQUENCE</scope>
    <source>
        <strain evidence="2">DAOMC 236422</strain>
    </source>
</reference>
<reference evidence="2" key="2">
    <citation type="journal article" date="2019" name="IMA Fungus">
        <title>Genome sequencing and comparison of five Tilletia species to identify candidate genes for the detection of regulated species infecting wheat.</title>
        <authorList>
            <person name="Nguyen H.D.T."/>
            <person name="Sultana T."/>
            <person name="Kesanakurti P."/>
            <person name="Hambleton S."/>
        </authorList>
    </citation>
    <scope>NUCLEOTIDE SEQUENCE</scope>
    <source>
        <strain evidence="2">DAOMC 236422</strain>
    </source>
</reference>
<proteinExistence type="predicted"/>
<accession>A0A8X7N2L5</accession>
<organism evidence="2 3">
    <name type="scientific">Tilletia walkeri</name>
    <dbReference type="NCBI Taxonomy" id="117179"/>
    <lineage>
        <taxon>Eukaryota</taxon>
        <taxon>Fungi</taxon>
        <taxon>Dikarya</taxon>
        <taxon>Basidiomycota</taxon>
        <taxon>Ustilaginomycotina</taxon>
        <taxon>Exobasidiomycetes</taxon>
        <taxon>Tilletiales</taxon>
        <taxon>Tilletiaceae</taxon>
        <taxon>Tilletia</taxon>
    </lineage>
</organism>
<dbReference type="EMBL" id="LWDG02001140">
    <property type="protein sequence ID" value="KAE8260548.1"/>
    <property type="molecule type" value="Genomic_DNA"/>
</dbReference>
<feature type="region of interest" description="Disordered" evidence="1">
    <location>
        <begin position="142"/>
        <end position="172"/>
    </location>
</feature>
<protein>
    <submittedName>
        <fullName evidence="2">Uncharacterized protein</fullName>
    </submittedName>
</protein>
<gene>
    <name evidence="2" type="ORF">A4X09_0g7761</name>
</gene>
<feature type="compositionally biased region" description="Polar residues" evidence="1">
    <location>
        <begin position="360"/>
        <end position="379"/>
    </location>
</feature>
<feature type="region of interest" description="Disordered" evidence="1">
    <location>
        <begin position="1"/>
        <end position="21"/>
    </location>
</feature>
<evidence type="ECO:0000256" key="1">
    <source>
        <dbReference type="SAM" id="MobiDB-lite"/>
    </source>
</evidence>
<feature type="region of interest" description="Disordered" evidence="1">
    <location>
        <begin position="266"/>
        <end position="413"/>
    </location>
</feature>
<evidence type="ECO:0000313" key="3">
    <source>
        <dbReference type="Proteomes" id="UP000078113"/>
    </source>
</evidence>
<keyword evidence="3" id="KW-1185">Reference proteome</keyword>
<dbReference type="AlphaFoldDB" id="A0A8X7N2L5"/>
<dbReference type="Proteomes" id="UP000078113">
    <property type="component" value="Unassembled WGS sequence"/>
</dbReference>
<sequence length="413" mass="45397">EHRLNATQGTSTNGTREPQPPTEHMLKLICAVEGNPDAPKVTDRKPRQIGDQRIFDIETTETLDGFLHKLSQRVSRILGGALGEWRVSLRVGGPRAKKYKAAMLLELDENNSEESAESRWEIFMDELEGDGTGHVHVISPLAFSSPDKTGKAEKAATRGSTSQGPSQSLLPSHTQAGVYQKAQELISKYSCRDIRCPNTAAAERVCWNPYWEPERHMLLDFDARNKWACALDRNEPGVSLTVPPFIPPFLPPHAAANFIAQAPRQAGPLRSANESIAQPPMHPDEEPEDDSSEDEIVYIKSGWRTPDPVKNTTEIKPKQEKRTTSPPKVKKEPGLHHLPSTTSAAHPVTDDLPHYGPDTTPVTTVDQRSVHSVASTMTEASEAKGKKRRLSDTDATSHSASSSVHGVRLPPLL</sequence>
<name>A0A8X7N2L5_9BASI</name>
<feature type="compositionally biased region" description="Acidic residues" evidence="1">
    <location>
        <begin position="285"/>
        <end position="296"/>
    </location>
</feature>
<feature type="compositionally biased region" description="Polar residues" evidence="1">
    <location>
        <begin position="1"/>
        <end position="16"/>
    </location>
</feature>
<feature type="compositionally biased region" description="Polar residues" evidence="1">
    <location>
        <begin position="158"/>
        <end position="172"/>
    </location>
</feature>
<feature type="non-terminal residue" evidence="2">
    <location>
        <position position="1"/>
    </location>
</feature>
<comment type="caution">
    <text evidence="2">The sequence shown here is derived from an EMBL/GenBank/DDBJ whole genome shotgun (WGS) entry which is preliminary data.</text>
</comment>
<evidence type="ECO:0000313" key="2">
    <source>
        <dbReference type="EMBL" id="KAE8260548.1"/>
    </source>
</evidence>
<feature type="compositionally biased region" description="Basic and acidic residues" evidence="1">
    <location>
        <begin position="313"/>
        <end position="335"/>
    </location>
</feature>